<gene>
    <name evidence="8" type="ORF">GFU50_06345</name>
</gene>
<feature type="domain" description="Tyr recombinase" evidence="6">
    <location>
        <begin position="168"/>
        <end position="370"/>
    </location>
</feature>
<dbReference type="PROSITE" id="PS51898">
    <property type="entry name" value="TYR_RECOMBINASE"/>
    <property type="match status" value="1"/>
</dbReference>
<evidence type="ECO:0000256" key="3">
    <source>
        <dbReference type="ARBA" id="ARBA00023125"/>
    </source>
</evidence>
<name>A0ABD6YYM4_ENTCA</name>
<dbReference type="InterPro" id="IPR004107">
    <property type="entry name" value="Integrase_SAM-like_N"/>
</dbReference>
<dbReference type="InterPro" id="IPR044068">
    <property type="entry name" value="CB"/>
</dbReference>
<dbReference type="SUPFAM" id="SSF56349">
    <property type="entry name" value="DNA breaking-rejoining enzymes"/>
    <property type="match status" value="1"/>
</dbReference>
<dbReference type="InterPro" id="IPR010998">
    <property type="entry name" value="Integrase_recombinase_N"/>
</dbReference>
<evidence type="ECO:0000313" key="8">
    <source>
        <dbReference type="EMBL" id="QGN29141.1"/>
    </source>
</evidence>
<evidence type="ECO:0000313" key="9">
    <source>
        <dbReference type="Proteomes" id="UP000422837"/>
    </source>
</evidence>
<evidence type="ECO:0000259" key="6">
    <source>
        <dbReference type="PROSITE" id="PS51898"/>
    </source>
</evidence>
<dbReference type="InterPro" id="IPR013762">
    <property type="entry name" value="Integrase-like_cat_sf"/>
</dbReference>
<dbReference type="InterPro" id="IPR002104">
    <property type="entry name" value="Integrase_catalytic"/>
</dbReference>
<proteinExistence type="inferred from homology"/>
<dbReference type="InterPro" id="IPR050090">
    <property type="entry name" value="Tyrosine_recombinase_XerCD"/>
</dbReference>
<dbReference type="InterPro" id="IPR011010">
    <property type="entry name" value="DNA_brk_join_enz"/>
</dbReference>
<dbReference type="Proteomes" id="UP000422837">
    <property type="component" value="Chromosome"/>
</dbReference>
<sequence length="380" mass="43477">MIQLARLVKRGKKWQYEISFKKPDGTFSKMRKSGFATKGEASAAAAEMELNLIGGYQPIDKDKSLYDYFKEWAELYKKNTVSAVTYSRYQNTLSNIEKYFGDTSIGKLTRSKYQKVLNEFSETHAKATTKRFHTHLRACLTDALADKAILNDVTYKAIITGAKETKSSDDKFLNYEEFKLLMKETELRLNPIYSSPYMILVAGTTGLRFSELLGLTWSDIDFESKEIIVNKTWQYKTGGGFGPTKNETSNRTVDVDDHTLNILKKYKLQQKELLFANKIKNEHDLVFYNLSNGPITPDAANKTLKKIQKQVGIKKPITFHGLRHTHASILLYRDLDIFVVSERLGHKNTSVTQEVYAHVLDEMRNKNRSKIVSEIASLYA</sequence>
<dbReference type="PROSITE" id="PS51900">
    <property type="entry name" value="CB"/>
    <property type="match status" value="1"/>
</dbReference>
<dbReference type="InterPro" id="IPR028259">
    <property type="entry name" value="AP2-like_int_N"/>
</dbReference>
<accession>A0ABD6YYM4</accession>
<dbReference type="PANTHER" id="PTHR30349:SF64">
    <property type="entry name" value="PROPHAGE INTEGRASE INTD-RELATED"/>
    <property type="match status" value="1"/>
</dbReference>
<protein>
    <submittedName>
        <fullName evidence="8">Tyrosine-type recombinase/integrase</fullName>
    </submittedName>
</protein>
<evidence type="ECO:0000256" key="2">
    <source>
        <dbReference type="ARBA" id="ARBA00022908"/>
    </source>
</evidence>
<dbReference type="AlphaFoldDB" id="A0ABD6YYM4"/>
<comment type="similarity">
    <text evidence="1">Belongs to the 'phage' integrase family.</text>
</comment>
<dbReference type="Gene3D" id="1.10.443.10">
    <property type="entry name" value="Intergrase catalytic core"/>
    <property type="match status" value="1"/>
</dbReference>
<keyword evidence="2" id="KW-0229">DNA integration</keyword>
<dbReference type="PANTHER" id="PTHR30349">
    <property type="entry name" value="PHAGE INTEGRASE-RELATED"/>
    <property type="match status" value="1"/>
</dbReference>
<evidence type="ECO:0000256" key="1">
    <source>
        <dbReference type="ARBA" id="ARBA00008857"/>
    </source>
</evidence>
<dbReference type="CDD" id="cd01189">
    <property type="entry name" value="INT_ICEBs1_C_like"/>
    <property type="match status" value="1"/>
</dbReference>
<reference evidence="8 9" key="1">
    <citation type="submission" date="2019-11" db="EMBL/GenBank/DDBJ databases">
        <title>Detection and genome characteristic of a blood enterococcus casselifavus isolate from Zhengzhou,china.</title>
        <authorList>
            <person name="Wen P."/>
        </authorList>
    </citation>
    <scope>NUCLEOTIDE SEQUENCE [LARGE SCALE GENOMIC DNA]</scope>
    <source>
        <strain evidence="8 9">EC291</strain>
    </source>
</reference>
<dbReference type="Gene3D" id="1.10.150.130">
    <property type="match status" value="1"/>
</dbReference>
<dbReference type="GO" id="GO:0015074">
    <property type="term" value="P:DNA integration"/>
    <property type="evidence" value="ECO:0007669"/>
    <property type="project" value="UniProtKB-KW"/>
</dbReference>
<dbReference type="GO" id="GO:0003677">
    <property type="term" value="F:DNA binding"/>
    <property type="evidence" value="ECO:0007669"/>
    <property type="project" value="UniProtKB-UniRule"/>
</dbReference>
<evidence type="ECO:0000256" key="5">
    <source>
        <dbReference type="PROSITE-ProRule" id="PRU01248"/>
    </source>
</evidence>
<dbReference type="EMBL" id="CP046123">
    <property type="protein sequence ID" value="QGN29141.1"/>
    <property type="molecule type" value="Genomic_DNA"/>
</dbReference>
<evidence type="ECO:0000256" key="4">
    <source>
        <dbReference type="ARBA" id="ARBA00023172"/>
    </source>
</evidence>
<dbReference type="Pfam" id="PF00589">
    <property type="entry name" value="Phage_integrase"/>
    <property type="match status" value="1"/>
</dbReference>
<keyword evidence="3 5" id="KW-0238">DNA-binding</keyword>
<evidence type="ECO:0000259" key="7">
    <source>
        <dbReference type="PROSITE" id="PS51900"/>
    </source>
</evidence>
<dbReference type="Pfam" id="PF14659">
    <property type="entry name" value="Phage_int_SAM_3"/>
    <property type="match status" value="1"/>
</dbReference>
<organism evidence="8 9">
    <name type="scientific">Enterococcus casseliflavus</name>
    <name type="common">Enterococcus flavescens</name>
    <dbReference type="NCBI Taxonomy" id="37734"/>
    <lineage>
        <taxon>Bacteria</taxon>
        <taxon>Bacillati</taxon>
        <taxon>Bacillota</taxon>
        <taxon>Bacilli</taxon>
        <taxon>Lactobacillales</taxon>
        <taxon>Enterococcaceae</taxon>
        <taxon>Enterococcus</taxon>
    </lineage>
</organism>
<keyword evidence="4" id="KW-0233">DNA recombination</keyword>
<dbReference type="GO" id="GO:0006310">
    <property type="term" value="P:DNA recombination"/>
    <property type="evidence" value="ECO:0007669"/>
    <property type="project" value="UniProtKB-KW"/>
</dbReference>
<feature type="domain" description="Core-binding (CB)" evidence="7">
    <location>
        <begin position="63"/>
        <end position="144"/>
    </location>
</feature>
<dbReference type="Pfam" id="PF14657">
    <property type="entry name" value="Arm-DNA-bind_4"/>
    <property type="match status" value="1"/>
</dbReference>